<accession>A0A5D4T375</accession>
<evidence type="ECO:0000313" key="2">
    <source>
        <dbReference type="EMBL" id="TYS69845.1"/>
    </source>
</evidence>
<feature type="coiled-coil region" evidence="1">
    <location>
        <begin position="535"/>
        <end position="576"/>
    </location>
</feature>
<dbReference type="GO" id="GO:0016740">
    <property type="term" value="F:transferase activity"/>
    <property type="evidence" value="ECO:0007669"/>
    <property type="project" value="UniProtKB-KW"/>
</dbReference>
<keyword evidence="2" id="KW-0808">Transferase</keyword>
<dbReference type="Proteomes" id="UP000322524">
    <property type="component" value="Unassembled WGS sequence"/>
</dbReference>
<sequence length="597" mass="69783">MLPLKANNTDNKVKVLLFGFIDMNAMDGSAVFLTSLSNTLAKDKNIQVDLLLARPIIRDFLVKPLEQIENVNVINPFQDEEFINCDNPWKDKGFLNYEIVEMLISHYWKKNDYDWLIVRSMETVIKLLNHKEIINKTLVYATGLTHMNQSLSNKELEVIKSIYNQSAYFLCQTNEMKQFVINLLSLDDKSNKVEVLTPMIPDIVEENVINEIKTSNKNKLVYTGKFDPKWKTIEIITAFKELKREINSLTLDIAGDKFNKDPNNPFFQEESIYLMKETEGVSWYGAVPREKAQELIIDSDIGITWRSTEMDISLELSTKLLEYGILKKAVIMNPTDMHKEIFGEDYPLYAVTEKDFREKIKLALLDKEVYNFAADRMYEVSKQFVFSQAIKGLQPLLWKEKTRLLIEQERKDGLKIFANSKSTLINRIINKNFQDLTSKSKLYSKNIYVIEKIENETIDIKELLKLSKVGIINNIETLGCLRLIYFYKNNTNFEKNLEENLKFVNRYFVSHKSQPIKNRASYMITDRDNNSNLQTKELNLKIAKLSSENANLKIDLNHLMKKNLNLEKRYKALSNSKFGKLTIKYWKYKKEKQKNTK</sequence>
<dbReference type="Gene3D" id="3.40.50.2000">
    <property type="entry name" value="Glycogen Phosphorylase B"/>
    <property type="match status" value="1"/>
</dbReference>
<dbReference type="RefSeq" id="WP_148987406.1">
    <property type="nucleotide sequence ID" value="NZ_VTEV01000002.1"/>
</dbReference>
<organism evidence="2 3">
    <name type="scientific">Sutcliffiella horikoshii</name>
    <dbReference type="NCBI Taxonomy" id="79883"/>
    <lineage>
        <taxon>Bacteria</taxon>
        <taxon>Bacillati</taxon>
        <taxon>Bacillota</taxon>
        <taxon>Bacilli</taxon>
        <taxon>Bacillales</taxon>
        <taxon>Bacillaceae</taxon>
        <taxon>Sutcliffiella</taxon>
    </lineage>
</organism>
<dbReference type="SUPFAM" id="SSF53756">
    <property type="entry name" value="UDP-Glycosyltransferase/glycogen phosphorylase"/>
    <property type="match status" value="1"/>
</dbReference>
<dbReference type="AlphaFoldDB" id="A0A5D4T375"/>
<dbReference type="EMBL" id="VTEV01000002">
    <property type="protein sequence ID" value="TYS69845.1"/>
    <property type="molecule type" value="Genomic_DNA"/>
</dbReference>
<evidence type="ECO:0000313" key="3">
    <source>
        <dbReference type="Proteomes" id="UP000322524"/>
    </source>
</evidence>
<dbReference type="OrthoDB" id="6713581at2"/>
<proteinExistence type="predicted"/>
<name>A0A5D4T375_9BACI</name>
<reference evidence="2 3" key="1">
    <citation type="submission" date="2019-08" db="EMBL/GenBank/DDBJ databases">
        <title>Bacillus genomes from the desert of Cuatro Cienegas, Coahuila.</title>
        <authorList>
            <person name="Olmedo-Alvarez G."/>
        </authorList>
    </citation>
    <scope>NUCLEOTIDE SEQUENCE [LARGE SCALE GENOMIC DNA]</scope>
    <source>
        <strain evidence="2 3">CH28_1T</strain>
    </source>
</reference>
<comment type="caution">
    <text evidence="2">The sequence shown here is derived from an EMBL/GenBank/DDBJ whole genome shotgun (WGS) entry which is preliminary data.</text>
</comment>
<gene>
    <name evidence="2" type="ORF">FZC76_06350</name>
</gene>
<keyword evidence="1" id="KW-0175">Coiled coil</keyword>
<protein>
    <submittedName>
        <fullName evidence="2">Glycosyltransferase</fullName>
    </submittedName>
</protein>
<evidence type="ECO:0000256" key="1">
    <source>
        <dbReference type="SAM" id="Coils"/>
    </source>
</evidence>